<dbReference type="RefSeq" id="WP_063626245.1">
    <property type="nucleotide sequence ID" value="NZ_LVLH01000040.1"/>
</dbReference>
<gene>
    <name evidence="1" type="ORF">MGALLINA_04700</name>
</gene>
<dbReference type="EMBL" id="LVLH01000040">
    <property type="protein sequence ID" value="OAB48753.1"/>
    <property type="molecule type" value="Genomic_DNA"/>
</dbReference>
<reference evidence="1 2" key="1">
    <citation type="submission" date="2016-03" db="EMBL/GenBank/DDBJ databases">
        <title>Genome sequence of Mycoplasma gallinarum strain Mgn_IPT.</title>
        <authorList>
            <person name="Yacoub E."/>
            <person name="Sirand-Pugnet P."/>
            <person name="Barre A."/>
            <person name="Maurier F."/>
            <person name="Blanchard A."/>
            <person name="Ben Abdelmoumen B.M."/>
        </authorList>
    </citation>
    <scope>NUCLEOTIDE SEQUENCE [LARGE SCALE GENOMIC DNA]</scope>
    <source>
        <strain evidence="1 2">Mgn_IPT</strain>
    </source>
</reference>
<accession>A0A168R9J8</accession>
<evidence type="ECO:0000313" key="1">
    <source>
        <dbReference type="EMBL" id="OAB48753.1"/>
    </source>
</evidence>
<protein>
    <submittedName>
        <fullName evidence="1">Uncharacterized protein</fullName>
    </submittedName>
</protein>
<dbReference type="OrthoDB" id="401237at2"/>
<sequence>MKLDIINNVAVLAQTATIYQMEYIPKDWEDYGNIYSNFVSSFLKVIKDTSLANIDIKKMSEKKIRQNVNLLTKEKLDELIEIALKCAPMREKEKEEIKKQLADPKERKILQKKFTDKIKVTLIETKERIKNQEKYVQSNSIERVNTEGNLKININKEEPTSKEIFYQKTQIEKQIEWIRKNEKNEIEDIKKIEISIAVLKGLRVTNDIFGCALELFSFFFPPTKIVDLANKSMGAGLDLIILFLEDLIEYKKNTVERLRKFLLKPFDLFTNNFGTISKQVVLFLDKTKTFKRLPERVANWFGYFQTFNTFFSVKEDIDSIGDSIDNINKLNEVEIEVMEQINSLKFSIEQLKSTTTFVVIGETPQTDKYNKGGKGGKNIWFKNVKTNKNYSLEDMLLMTNEELYLYNLKKVYNSKLDEWYIRTLPNDTKKDNLG</sequence>
<comment type="caution">
    <text evidence="1">The sequence shown here is derived from an EMBL/GenBank/DDBJ whole genome shotgun (WGS) entry which is preliminary data.</text>
</comment>
<dbReference type="STRING" id="29557.MGALLINA_04700"/>
<dbReference type="Proteomes" id="UP000076983">
    <property type="component" value="Unassembled WGS sequence"/>
</dbReference>
<evidence type="ECO:0000313" key="2">
    <source>
        <dbReference type="Proteomes" id="UP000076983"/>
    </source>
</evidence>
<name>A0A168R9J8_9BACT</name>
<dbReference type="PATRIC" id="fig|29557.3.peg.465"/>
<keyword evidence="2" id="KW-1185">Reference proteome</keyword>
<dbReference type="AlphaFoldDB" id="A0A168R9J8"/>
<organism evidence="1 2">
    <name type="scientific">Mycoplasmopsis gallinarum</name>
    <dbReference type="NCBI Taxonomy" id="29557"/>
    <lineage>
        <taxon>Bacteria</taxon>
        <taxon>Bacillati</taxon>
        <taxon>Mycoplasmatota</taxon>
        <taxon>Mycoplasmoidales</taxon>
        <taxon>Metamycoplasmataceae</taxon>
        <taxon>Mycoplasmopsis</taxon>
    </lineage>
</organism>
<proteinExistence type="predicted"/>